<feature type="DNA-binding region" description="OmpR/PhoB-type" evidence="2">
    <location>
        <begin position="1"/>
        <end position="98"/>
    </location>
</feature>
<dbReference type="InterPro" id="IPR001867">
    <property type="entry name" value="OmpR/PhoB-type_DNA-bd"/>
</dbReference>
<dbReference type="InterPro" id="IPR011990">
    <property type="entry name" value="TPR-like_helical_dom_sf"/>
</dbReference>
<organism evidence="4 5">
    <name type="scientific">Roseicella frigidaeris</name>
    <dbReference type="NCBI Taxonomy" id="2230885"/>
    <lineage>
        <taxon>Bacteria</taxon>
        <taxon>Pseudomonadati</taxon>
        <taxon>Pseudomonadota</taxon>
        <taxon>Alphaproteobacteria</taxon>
        <taxon>Acetobacterales</taxon>
        <taxon>Roseomonadaceae</taxon>
        <taxon>Roseicella</taxon>
    </lineage>
</organism>
<dbReference type="SUPFAM" id="SSF48452">
    <property type="entry name" value="TPR-like"/>
    <property type="match status" value="1"/>
</dbReference>
<dbReference type="OrthoDB" id="7325815at2"/>
<accession>A0A327LVZ6</accession>
<name>A0A327LVZ6_9PROT</name>
<dbReference type="SMART" id="SM00862">
    <property type="entry name" value="Trans_reg_C"/>
    <property type="match status" value="1"/>
</dbReference>
<dbReference type="EMBL" id="QLIX01000046">
    <property type="protein sequence ID" value="RAI54606.1"/>
    <property type="molecule type" value="Genomic_DNA"/>
</dbReference>
<protein>
    <submittedName>
        <fullName evidence="4">Transcriptional regulator</fullName>
    </submittedName>
</protein>
<sequence>MLYRFDSCLLDTDRRELHRGGAPVAVEPQVFDLLALLLAARDRVVDRDEMIATVWRGRIVSEATLASRINAARVAIGDSGAAQRLIRTLPRRGLRFVGAVEAVAAPTAPPPSAEMAGPWLAVLPLANLGGDPAEDYFADGVTEEITIALSHCAGLFVIARNSAFAYRDREVDIREIGRELGVGYLLEGSLRRDGDRLRISCRLIDARNGAHLWADRFEGGPDEVFALQDRVAESVVAAIEPTLQSAEAERHRQHAPATLTAYDLLLRARAAESAFTAEGLAAALAALNQALALDPTYAPAMAAAAHCRALCHFQGWPASDAAINNVAALRLAWAAAEQAPNDAQVLWQAAFAIWNLAGEERGRARALFRRSLLLNPNSAMGLTLAGWIETMCGHVDEGRAMVLRAVRLNPRDPRGWLMDGVLALAAMIEGDDAGAAAWAERALARNRRFAVALRVLAVARVQLGETGRAAEAVRDLLRIEPGLTIGGFLARIPMPLEAMARRYEAALRVAGLPS</sequence>
<evidence type="ECO:0000256" key="1">
    <source>
        <dbReference type="ARBA" id="ARBA00023125"/>
    </source>
</evidence>
<dbReference type="GO" id="GO:0000160">
    <property type="term" value="P:phosphorelay signal transduction system"/>
    <property type="evidence" value="ECO:0007669"/>
    <property type="project" value="InterPro"/>
</dbReference>
<dbReference type="GO" id="GO:0006355">
    <property type="term" value="P:regulation of DNA-templated transcription"/>
    <property type="evidence" value="ECO:0007669"/>
    <property type="project" value="InterPro"/>
</dbReference>
<dbReference type="PROSITE" id="PS51755">
    <property type="entry name" value="OMPR_PHOB"/>
    <property type="match status" value="1"/>
</dbReference>
<feature type="domain" description="OmpR/PhoB-type" evidence="3">
    <location>
        <begin position="1"/>
        <end position="98"/>
    </location>
</feature>
<comment type="caution">
    <text evidence="4">The sequence shown here is derived from an EMBL/GenBank/DDBJ whole genome shotgun (WGS) entry which is preliminary data.</text>
</comment>
<dbReference type="Gene3D" id="3.40.50.10070">
    <property type="entry name" value="TolB, N-terminal domain"/>
    <property type="match status" value="1"/>
</dbReference>
<evidence type="ECO:0000256" key="2">
    <source>
        <dbReference type="PROSITE-ProRule" id="PRU01091"/>
    </source>
</evidence>
<evidence type="ECO:0000313" key="4">
    <source>
        <dbReference type="EMBL" id="RAI54606.1"/>
    </source>
</evidence>
<dbReference type="InterPro" id="IPR036388">
    <property type="entry name" value="WH-like_DNA-bd_sf"/>
</dbReference>
<dbReference type="Gene3D" id="1.10.10.10">
    <property type="entry name" value="Winged helix-like DNA-binding domain superfamily/Winged helix DNA-binding domain"/>
    <property type="match status" value="1"/>
</dbReference>
<keyword evidence="1 2" id="KW-0238">DNA-binding</keyword>
<dbReference type="RefSeq" id="WP_111472767.1">
    <property type="nucleotide sequence ID" value="NZ_QLIX01000046.1"/>
</dbReference>
<dbReference type="Pfam" id="PF00486">
    <property type="entry name" value="Trans_reg_C"/>
    <property type="match status" value="1"/>
</dbReference>
<dbReference type="SUPFAM" id="SSF46894">
    <property type="entry name" value="C-terminal effector domain of the bipartite response regulators"/>
    <property type="match status" value="1"/>
</dbReference>
<dbReference type="GO" id="GO:0003677">
    <property type="term" value="F:DNA binding"/>
    <property type="evidence" value="ECO:0007669"/>
    <property type="project" value="UniProtKB-UniRule"/>
</dbReference>
<dbReference type="InterPro" id="IPR016032">
    <property type="entry name" value="Sig_transdc_resp-reg_C-effctor"/>
</dbReference>
<keyword evidence="5" id="KW-1185">Reference proteome</keyword>
<evidence type="ECO:0000313" key="5">
    <source>
        <dbReference type="Proteomes" id="UP000249065"/>
    </source>
</evidence>
<gene>
    <name evidence="4" type="ORF">DOO78_25830</name>
</gene>
<proteinExistence type="predicted"/>
<evidence type="ECO:0000259" key="3">
    <source>
        <dbReference type="PROSITE" id="PS51755"/>
    </source>
</evidence>
<reference evidence="5" key="1">
    <citation type="submission" date="2018-06" db="EMBL/GenBank/DDBJ databases">
        <authorList>
            <person name="Khan S.A."/>
        </authorList>
    </citation>
    <scope>NUCLEOTIDE SEQUENCE [LARGE SCALE GENOMIC DNA]</scope>
    <source>
        <strain evidence="5">DB-1506</strain>
    </source>
</reference>
<dbReference type="AlphaFoldDB" id="A0A327LVZ6"/>
<dbReference type="Gene3D" id="1.25.40.10">
    <property type="entry name" value="Tetratricopeptide repeat domain"/>
    <property type="match status" value="1"/>
</dbReference>
<dbReference type="Proteomes" id="UP000249065">
    <property type="component" value="Unassembled WGS sequence"/>
</dbReference>